<feature type="domain" description="DUF3381" evidence="12">
    <location>
        <begin position="236"/>
        <end position="382"/>
    </location>
</feature>
<evidence type="ECO:0000313" key="13">
    <source>
        <dbReference type="EMBL" id="ORY89863.1"/>
    </source>
</evidence>
<feature type="compositionally biased region" description="Acidic residues" evidence="9">
    <location>
        <begin position="599"/>
        <end position="625"/>
    </location>
</feature>
<dbReference type="Pfam" id="PF11861">
    <property type="entry name" value="DUF3381"/>
    <property type="match status" value="1"/>
</dbReference>
<evidence type="ECO:0000313" key="14">
    <source>
        <dbReference type="Proteomes" id="UP000242180"/>
    </source>
</evidence>
<dbReference type="STRING" id="13706.A0A1X2GZA5"/>
<dbReference type="InterPro" id="IPR028589">
    <property type="entry name" value="SPB1-like"/>
</dbReference>
<feature type="compositionally biased region" description="Basic and acidic residues" evidence="9">
    <location>
        <begin position="510"/>
        <end position="523"/>
    </location>
</feature>
<feature type="binding site" evidence="8">
    <location>
        <position position="78"/>
    </location>
    <ligand>
        <name>S-adenosyl-L-methionine</name>
        <dbReference type="ChEBI" id="CHEBI:59789"/>
    </ligand>
</feature>
<feature type="compositionally biased region" description="Acidic residues" evidence="9">
    <location>
        <begin position="433"/>
        <end position="443"/>
    </location>
</feature>
<dbReference type="GO" id="GO:0000466">
    <property type="term" value="P:maturation of 5.8S rRNA from tricistronic rRNA transcript (SSU-rRNA, 5.8S rRNA, LSU-rRNA)"/>
    <property type="evidence" value="ECO:0007669"/>
    <property type="project" value="EnsemblFungi"/>
</dbReference>
<dbReference type="SUPFAM" id="SSF53335">
    <property type="entry name" value="S-adenosyl-L-methionine-dependent methyltransferases"/>
    <property type="match status" value="1"/>
</dbReference>
<dbReference type="EMBL" id="MCGN01000013">
    <property type="protein sequence ID" value="ORY89863.1"/>
    <property type="molecule type" value="Genomic_DNA"/>
</dbReference>
<organism evidence="13 14">
    <name type="scientific">Syncephalastrum racemosum</name>
    <name type="common">Filamentous fungus</name>
    <dbReference type="NCBI Taxonomy" id="13706"/>
    <lineage>
        <taxon>Eukaryota</taxon>
        <taxon>Fungi</taxon>
        <taxon>Fungi incertae sedis</taxon>
        <taxon>Mucoromycota</taxon>
        <taxon>Mucoromycotina</taxon>
        <taxon>Mucoromycetes</taxon>
        <taxon>Mucorales</taxon>
        <taxon>Syncephalastraceae</taxon>
        <taxon>Syncephalastrum</taxon>
    </lineage>
</organism>
<dbReference type="HAMAP" id="MF_01547">
    <property type="entry name" value="RNA_methyltr_E"/>
    <property type="match status" value="1"/>
</dbReference>
<dbReference type="GO" id="GO:0005730">
    <property type="term" value="C:nucleolus"/>
    <property type="evidence" value="ECO:0007669"/>
    <property type="project" value="UniProtKB-SubCell"/>
</dbReference>
<gene>
    <name evidence="13" type="ORF">BCR43DRAFT_499605</name>
</gene>
<reference evidence="13 14" key="1">
    <citation type="submission" date="2016-07" db="EMBL/GenBank/DDBJ databases">
        <title>Pervasive Adenine N6-methylation of Active Genes in Fungi.</title>
        <authorList>
            <consortium name="DOE Joint Genome Institute"/>
            <person name="Mondo S.J."/>
            <person name="Dannebaum R.O."/>
            <person name="Kuo R.C."/>
            <person name="Labutti K."/>
            <person name="Haridas S."/>
            <person name="Kuo A."/>
            <person name="Salamov A."/>
            <person name="Ahrendt S.R."/>
            <person name="Lipzen A."/>
            <person name="Sullivan W."/>
            <person name="Andreopoulos W.B."/>
            <person name="Clum A."/>
            <person name="Lindquist E."/>
            <person name="Daum C."/>
            <person name="Ramamoorthy G.K."/>
            <person name="Gryganskyi A."/>
            <person name="Culley D."/>
            <person name="Magnuson J.K."/>
            <person name="James T.Y."/>
            <person name="O'Malley M.A."/>
            <person name="Stajich J.E."/>
            <person name="Spatafora J.W."/>
            <person name="Visel A."/>
            <person name="Grigoriev I.V."/>
        </authorList>
    </citation>
    <scope>NUCLEOTIDE SEQUENCE [LARGE SCALE GENOMIC DNA]</scope>
    <source>
        <strain evidence="13 14">NRRL 2496</strain>
    </source>
</reference>
<dbReference type="InterPro" id="IPR002877">
    <property type="entry name" value="RNA_MeTrfase_FtsJ_dom"/>
</dbReference>
<proteinExistence type="inferred from homology"/>
<evidence type="ECO:0000259" key="12">
    <source>
        <dbReference type="Pfam" id="PF11861"/>
    </source>
</evidence>
<evidence type="ECO:0000259" key="10">
    <source>
        <dbReference type="Pfam" id="PF01728"/>
    </source>
</evidence>
<feature type="compositionally biased region" description="Basic and acidic residues" evidence="9">
    <location>
        <begin position="552"/>
        <end position="568"/>
    </location>
</feature>
<dbReference type="InParanoid" id="A0A1X2GZA5"/>
<dbReference type="Gene3D" id="3.40.50.150">
    <property type="entry name" value="Vaccinia Virus protein VP39"/>
    <property type="match status" value="1"/>
</dbReference>
<feature type="compositionally biased region" description="Basic residues" evidence="9">
    <location>
        <begin position="864"/>
        <end position="873"/>
    </location>
</feature>
<feature type="compositionally biased region" description="Acidic residues" evidence="9">
    <location>
        <begin position="462"/>
        <end position="481"/>
    </location>
</feature>
<feature type="binding site" evidence="8">
    <location>
        <position position="94"/>
    </location>
    <ligand>
        <name>S-adenosyl-L-methionine</name>
        <dbReference type="ChEBI" id="CHEBI:59789"/>
    </ligand>
</feature>
<comment type="caution">
    <text evidence="13">The sequence shown here is derived from an EMBL/GenBank/DDBJ whole genome shotgun (WGS) entry which is preliminary data.</text>
</comment>
<feature type="domain" description="Ribosomal RNA methyltransferase SPB1-like C-terminal" evidence="11">
    <location>
        <begin position="651"/>
        <end position="869"/>
    </location>
</feature>
<evidence type="ECO:0000256" key="4">
    <source>
        <dbReference type="ARBA" id="ARBA00022603"/>
    </source>
</evidence>
<evidence type="ECO:0000256" key="2">
    <source>
        <dbReference type="ARBA" id="ARBA00022517"/>
    </source>
</evidence>
<comment type="subcellular location">
    <subcellularLocation>
        <location evidence="1 8">Nucleus</location>
        <location evidence="1 8">Nucleolus</location>
    </subcellularLocation>
</comment>
<feature type="binding site" evidence="8">
    <location>
        <position position="58"/>
    </location>
    <ligand>
        <name>S-adenosyl-L-methionine</name>
        <dbReference type="ChEBI" id="CHEBI:59789"/>
    </ligand>
</feature>
<dbReference type="InterPro" id="IPR029063">
    <property type="entry name" value="SAM-dependent_MTases_sf"/>
</dbReference>
<evidence type="ECO:0000256" key="6">
    <source>
        <dbReference type="ARBA" id="ARBA00022691"/>
    </source>
</evidence>
<dbReference type="AlphaFoldDB" id="A0A1X2GZA5"/>
<protein>
    <submittedName>
        <fullName evidence="13">Spb1 C-terminal domain-domain-containing protein</fullName>
    </submittedName>
</protein>
<evidence type="ECO:0000256" key="5">
    <source>
        <dbReference type="ARBA" id="ARBA00022679"/>
    </source>
</evidence>
<evidence type="ECO:0000256" key="7">
    <source>
        <dbReference type="ARBA" id="ARBA00023242"/>
    </source>
</evidence>
<evidence type="ECO:0000256" key="1">
    <source>
        <dbReference type="ARBA" id="ARBA00004604"/>
    </source>
</evidence>
<dbReference type="PANTHER" id="PTHR10920">
    <property type="entry name" value="RIBOSOMAL RNA METHYLTRANSFERASE"/>
    <property type="match status" value="1"/>
</dbReference>
<keyword evidence="7 8" id="KW-0539">Nucleus</keyword>
<evidence type="ECO:0000256" key="9">
    <source>
        <dbReference type="SAM" id="MobiDB-lite"/>
    </source>
</evidence>
<feature type="region of interest" description="Disordered" evidence="9">
    <location>
        <begin position="596"/>
        <end position="688"/>
    </location>
</feature>
<dbReference type="GO" id="GO:0030687">
    <property type="term" value="C:preribosome, large subunit precursor"/>
    <property type="evidence" value="ECO:0007669"/>
    <property type="project" value="EnsemblFungi"/>
</dbReference>
<dbReference type="FunCoup" id="A0A1X2GZA5">
    <property type="interactions" value="673"/>
</dbReference>
<keyword evidence="2 8" id="KW-0690">Ribosome biogenesis</keyword>
<feature type="compositionally biased region" description="Basic and acidic residues" evidence="9">
    <location>
        <begin position="854"/>
        <end position="863"/>
    </location>
</feature>
<feature type="binding site" evidence="8">
    <location>
        <position position="60"/>
    </location>
    <ligand>
        <name>S-adenosyl-L-methionine</name>
        <dbReference type="ChEBI" id="CHEBI:59789"/>
    </ligand>
</feature>
<dbReference type="Proteomes" id="UP000242180">
    <property type="component" value="Unassembled WGS sequence"/>
</dbReference>
<evidence type="ECO:0000256" key="3">
    <source>
        <dbReference type="ARBA" id="ARBA00022552"/>
    </source>
</evidence>
<dbReference type="OrthoDB" id="1287559at2759"/>
<evidence type="ECO:0000256" key="8">
    <source>
        <dbReference type="HAMAP-Rule" id="MF_03163"/>
    </source>
</evidence>
<dbReference type="Pfam" id="PF07780">
    <property type="entry name" value="Spb1_C"/>
    <property type="match status" value="1"/>
</dbReference>
<dbReference type="PANTHER" id="PTHR10920:SF13">
    <property type="entry name" value="PRE-RRNA 2'-O-RIBOSE RNA METHYLTRANSFERASE FTSJ3"/>
    <property type="match status" value="1"/>
</dbReference>
<feature type="active site" description="Proton acceptor" evidence="8">
    <location>
        <position position="159"/>
    </location>
</feature>
<dbReference type="GO" id="GO:0000463">
    <property type="term" value="P:maturation of LSU-rRNA from tricistronic rRNA transcript (SSU-rRNA, 5.8S rRNA, LSU-rRNA)"/>
    <property type="evidence" value="ECO:0007669"/>
    <property type="project" value="EnsemblFungi"/>
</dbReference>
<dbReference type="GO" id="GO:0016435">
    <property type="term" value="F:rRNA (guanine) methyltransferase activity"/>
    <property type="evidence" value="ECO:0007669"/>
    <property type="project" value="EnsemblFungi"/>
</dbReference>
<keyword evidence="6 8" id="KW-0949">S-adenosyl-L-methionine</keyword>
<feature type="domain" description="Ribosomal RNA methyltransferase FtsJ" evidence="10">
    <location>
        <begin position="26"/>
        <end position="202"/>
    </location>
</feature>
<dbReference type="FunFam" id="3.40.50.150:FF:000004">
    <property type="entry name" value="AdoMet-dependent rRNA methyltransferase SPB1"/>
    <property type="match status" value="1"/>
</dbReference>
<feature type="region of interest" description="Disordered" evidence="9">
    <location>
        <begin position="854"/>
        <end position="873"/>
    </location>
</feature>
<feature type="compositionally biased region" description="Basic residues" evidence="9">
    <location>
        <begin position="776"/>
        <end position="787"/>
    </location>
</feature>
<dbReference type="OMA" id="QRKDKYY"/>
<dbReference type="InterPro" id="IPR024576">
    <property type="entry name" value="rRNA_MeTfrase_Spb1_DUF3381"/>
</dbReference>
<keyword evidence="14" id="KW-1185">Reference proteome</keyword>
<dbReference type="HAMAP" id="MF_03163">
    <property type="entry name" value="RNA_methyltr_E_SPB1"/>
    <property type="match status" value="1"/>
</dbReference>
<feature type="region of interest" description="Disordered" evidence="9">
    <location>
        <begin position="776"/>
        <end position="801"/>
    </location>
</feature>
<feature type="binding site" evidence="8">
    <location>
        <position position="119"/>
    </location>
    <ligand>
        <name>S-adenosyl-L-methionine</name>
        <dbReference type="ChEBI" id="CHEBI:59789"/>
    </ligand>
</feature>
<comment type="similarity">
    <text evidence="8">Belongs to the class I-like SAM-binding methyltransferase superfamily. RNA methyltransferase RlmE family. SPB1 subfamily.</text>
</comment>
<dbReference type="InterPro" id="IPR012920">
    <property type="entry name" value="rRNA_MeTfrase_SPB1-like_C"/>
</dbReference>
<keyword evidence="5 8" id="KW-0808">Transferase</keyword>
<evidence type="ECO:0000259" key="11">
    <source>
        <dbReference type="Pfam" id="PF07780"/>
    </source>
</evidence>
<dbReference type="Pfam" id="PF01728">
    <property type="entry name" value="FtsJ"/>
    <property type="match status" value="1"/>
</dbReference>
<feature type="region of interest" description="Disordered" evidence="9">
    <location>
        <begin position="432"/>
        <end position="568"/>
    </location>
</feature>
<dbReference type="GO" id="GO:0008650">
    <property type="term" value="F:rRNA (uridine-2'-O-)-methyltransferase activity"/>
    <property type="evidence" value="ECO:0007669"/>
    <property type="project" value="EnsemblFungi"/>
</dbReference>
<feature type="compositionally biased region" description="Basic and acidic residues" evidence="9">
    <location>
        <begin position="487"/>
        <end position="502"/>
    </location>
</feature>
<name>A0A1X2GZA5_SYNRA</name>
<accession>A0A1X2GZA5</accession>
<keyword evidence="3 8" id="KW-0698">rRNA processing</keyword>
<sequence>MGKRREKKSSKGRLDKYYHLAKEQGYRARSAFKLIQLNKKYEFLERARVLIDLCAAPGGWLQVAAKQMPTSSMIIGVDLAAIKPIPNVITFQDDITTDKCRQNLRQQMKTWKADVVLHDGAPNVGTAWTQDAFSQSELVLMSLKLATEFLTKGGTFVTKVFRSKDYNKLLWVFQQLFRKVEATKPASSRNVSAEIFVVCREYLAPKKIDPRFLDAKAVFSELDQNAPARTLDIFKPEKKKRQREGYEEGNYTLHKKVDAMDFIRSQDPIAFLGSYNQLAFETDEARELRNKPFTTEDIKVNCDDLKVLGKRDFKELLRWREAARKEYKIENEAKEEKPVVVETEPLDEDEQLEAELENLSKEEAARRKRERRKANEKKMRAIYKMQMNMTTPSDIGADQTGADGETLFNIKKIGKENALKDLDENANELADQLAEDEEDEDIVTEQNLIPRKYRFQEMDAMVSDDDDDDDQDSDASVDELEAQLNEEYQRYLDRRMERDPKLRAKLNRQQQDDWHGFDKKHDDESDSDSDDETDDDDAMSNDEDEDESDSDVDVRGEHSLLNDLGEKKALLQKTNTGLTKGAAMFFDQDLFKGAGLDDLLGEEDDDESEDEERKEEGEGESDAEMQEQPAVVSRKRKAEEDLEDVSNESSAEEDSDFEVVDPKQGLPSDDEMWDGKEDANSKAVKKARETGLITPEAYTLAKQLANKEKSKQDLIDSGFTKEAFRDKNDLPEWFLHDENRHNKPNLPVTKEAMKALREKLKALDARPIKKIAEAKARKKHKAAKRMQKAQQKANDIADNPDLTEKEKVQTINRIISRAGKSKPKKEVKLVVAKGSNRGIKGRPTGVKGRYKMVDRRMKKEIRAEKRRAKKGKK</sequence>
<dbReference type="InterPro" id="IPR050082">
    <property type="entry name" value="RNA_methyltr_RlmE"/>
</dbReference>
<dbReference type="InterPro" id="IPR015507">
    <property type="entry name" value="rRNA-MeTfrase_E"/>
</dbReference>
<feature type="compositionally biased region" description="Acidic residues" evidence="9">
    <location>
        <begin position="524"/>
        <end position="551"/>
    </location>
</feature>
<feature type="compositionally biased region" description="Acidic residues" evidence="9">
    <location>
        <begin position="640"/>
        <end position="659"/>
    </location>
</feature>
<keyword evidence="4 8" id="KW-0489">Methyltransferase</keyword>